<evidence type="ECO:0000313" key="3">
    <source>
        <dbReference type="Proteomes" id="UP000593564"/>
    </source>
</evidence>
<accession>A0A7J7GP54</accession>
<feature type="signal peptide" evidence="1">
    <location>
        <begin position="1"/>
        <end position="25"/>
    </location>
</feature>
<sequence>MKFSVCSYALVVVVVIVENSGISNSFCMLCGVPPDPTNGFTNVALTEYNFELQKPYDIPLEQRYSYYNGIHGATNYTTTIILRIYNGDMRYYSGDLVDTDLYDKWFRVNLIHDVYKRNLTVFIDVAGDHHRLHVDVPLPKLRRDTGLPCVWFQSPAIPNHKIGHDF</sequence>
<dbReference type="PANTHER" id="PTHR33681:SF11">
    <property type="entry name" value="ALGINATE LYASE"/>
    <property type="match status" value="1"/>
</dbReference>
<keyword evidence="3" id="KW-1185">Reference proteome</keyword>
<evidence type="ECO:0000256" key="1">
    <source>
        <dbReference type="SAM" id="SignalP"/>
    </source>
</evidence>
<organism evidence="2 3">
    <name type="scientific">Camellia sinensis</name>
    <name type="common">Tea plant</name>
    <name type="synonym">Thea sinensis</name>
    <dbReference type="NCBI Taxonomy" id="4442"/>
    <lineage>
        <taxon>Eukaryota</taxon>
        <taxon>Viridiplantae</taxon>
        <taxon>Streptophyta</taxon>
        <taxon>Embryophyta</taxon>
        <taxon>Tracheophyta</taxon>
        <taxon>Spermatophyta</taxon>
        <taxon>Magnoliopsida</taxon>
        <taxon>eudicotyledons</taxon>
        <taxon>Gunneridae</taxon>
        <taxon>Pentapetalae</taxon>
        <taxon>asterids</taxon>
        <taxon>Ericales</taxon>
        <taxon>Theaceae</taxon>
        <taxon>Camellia</taxon>
    </lineage>
</organism>
<reference evidence="2 3" key="2">
    <citation type="submission" date="2020-07" db="EMBL/GenBank/DDBJ databases">
        <title>Genome assembly of wild tea tree DASZ reveals pedigree and selection history of tea varieties.</title>
        <authorList>
            <person name="Zhang W."/>
        </authorList>
    </citation>
    <scope>NUCLEOTIDE SEQUENCE [LARGE SCALE GENOMIC DNA]</scope>
    <source>
        <strain evidence="3">cv. G240</strain>
        <tissue evidence="2">Leaf</tissue>
    </source>
</reference>
<gene>
    <name evidence="2" type="ORF">HYC85_020122</name>
</gene>
<protein>
    <recommendedName>
        <fullName evidence="4">Malectin-like domain-containing protein</fullName>
    </recommendedName>
</protein>
<proteinExistence type="predicted"/>
<dbReference type="Proteomes" id="UP000593564">
    <property type="component" value="Unassembled WGS sequence"/>
</dbReference>
<dbReference type="EMBL" id="JACBKZ010000009">
    <property type="protein sequence ID" value="KAF5942480.1"/>
    <property type="molecule type" value="Genomic_DNA"/>
</dbReference>
<evidence type="ECO:0000313" key="2">
    <source>
        <dbReference type="EMBL" id="KAF5942480.1"/>
    </source>
</evidence>
<feature type="chain" id="PRO_5029578725" description="Malectin-like domain-containing protein" evidence="1">
    <location>
        <begin position="26"/>
        <end position="166"/>
    </location>
</feature>
<reference evidence="3" key="1">
    <citation type="journal article" date="2020" name="Nat. Commun.">
        <title>Genome assembly of wild tea tree DASZ reveals pedigree and selection history of tea varieties.</title>
        <authorList>
            <person name="Zhang W."/>
            <person name="Zhang Y."/>
            <person name="Qiu H."/>
            <person name="Guo Y."/>
            <person name="Wan H."/>
            <person name="Zhang X."/>
            <person name="Scossa F."/>
            <person name="Alseekh S."/>
            <person name="Zhang Q."/>
            <person name="Wang P."/>
            <person name="Xu L."/>
            <person name="Schmidt M.H."/>
            <person name="Jia X."/>
            <person name="Li D."/>
            <person name="Zhu A."/>
            <person name="Guo F."/>
            <person name="Chen W."/>
            <person name="Ni D."/>
            <person name="Usadel B."/>
            <person name="Fernie A.R."/>
            <person name="Wen W."/>
        </authorList>
    </citation>
    <scope>NUCLEOTIDE SEQUENCE [LARGE SCALE GENOMIC DNA]</scope>
    <source>
        <strain evidence="3">cv. G240</strain>
    </source>
</reference>
<comment type="caution">
    <text evidence="2">The sequence shown here is derived from an EMBL/GenBank/DDBJ whole genome shotgun (WGS) entry which is preliminary data.</text>
</comment>
<dbReference type="AlphaFoldDB" id="A0A7J7GP54"/>
<name>A0A7J7GP54_CAMSI</name>
<evidence type="ECO:0008006" key="4">
    <source>
        <dbReference type="Google" id="ProtNLM"/>
    </source>
</evidence>
<keyword evidence="1" id="KW-0732">Signal</keyword>
<dbReference type="PANTHER" id="PTHR33681">
    <property type="entry name" value="BINDING PROTEIN, PUTATIVE, EXPRESSED-RELATED"/>
    <property type="match status" value="1"/>
</dbReference>